<name>A0A376U2I3_ECOLX</name>
<organism evidence="1 2">
    <name type="scientific">Escherichia coli</name>
    <dbReference type="NCBI Taxonomy" id="562"/>
    <lineage>
        <taxon>Bacteria</taxon>
        <taxon>Pseudomonadati</taxon>
        <taxon>Pseudomonadota</taxon>
        <taxon>Gammaproteobacteria</taxon>
        <taxon>Enterobacterales</taxon>
        <taxon>Enterobacteriaceae</taxon>
        <taxon>Escherichia</taxon>
    </lineage>
</organism>
<reference evidence="1 2" key="1">
    <citation type="submission" date="2018-06" db="EMBL/GenBank/DDBJ databases">
        <authorList>
            <consortium name="Pathogen Informatics"/>
            <person name="Doyle S."/>
        </authorList>
    </citation>
    <scope>NUCLEOTIDE SEQUENCE [LARGE SCALE GENOMIC DNA]</scope>
    <source>
        <strain evidence="1 2">NCTC8622</strain>
    </source>
</reference>
<gene>
    <name evidence="1" type="primary">crl_1</name>
    <name evidence="1" type="ORF">NCTC8622_02803</name>
</gene>
<protein>
    <submittedName>
        <fullName evidence="1">Sigma factor-binding protein crl (Curlin genes transcriptional activator)</fullName>
    </submittedName>
</protein>
<dbReference type="Proteomes" id="UP000254079">
    <property type="component" value="Unassembled WGS sequence"/>
</dbReference>
<evidence type="ECO:0000313" key="1">
    <source>
        <dbReference type="EMBL" id="STI83764.1"/>
    </source>
</evidence>
<accession>A0A376U2I3</accession>
<proteinExistence type="predicted"/>
<sequence length="43" mass="4809">MTLPSGHPKSRLIKKFTALGRIFVKVSAKIIDSFSIVWLYAST</sequence>
<evidence type="ECO:0000313" key="2">
    <source>
        <dbReference type="Proteomes" id="UP000254079"/>
    </source>
</evidence>
<dbReference type="EMBL" id="UGCP01000002">
    <property type="protein sequence ID" value="STI83764.1"/>
    <property type="molecule type" value="Genomic_DNA"/>
</dbReference>
<dbReference type="AlphaFoldDB" id="A0A376U2I3"/>